<protein>
    <submittedName>
        <fullName evidence="7">RNA binding S1 domain protein</fullName>
    </submittedName>
</protein>
<dbReference type="PANTHER" id="PTHR10724">
    <property type="entry name" value="30S RIBOSOMAL PROTEIN S1"/>
    <property type="match status" value="1"/>
</dbReference>
<comment type="function">
    <text evidence="4">Binds mRNA; thus facilitating recognition of the initiation point. It is needed to translate mRNA with a short Shine-Dalgarno (SD) purine-rich sequence.</text>
</comment>
<dbReference type="EMBL" id="AECZ01000010">
    <property type="protein sequence ID" value="EFL51418.1"/>
    <property type="molecule type" value="Genomic_DNA"/>
</dbReference>
<evidence type="ECO:0000313" key="8">
    <source>
        <dbReference type="Proteomes" id="UP000006250"/>
    </source>
</evidence>
<evidence type="ECO:0000256" key="1">
    <source>
        <dbReference type="ARBA" id="ARBA00006767"/>
    </source>
</evidence>
<dbReference type="InterPro" id="IPR012340">
    <property type="entry name" value="NA-bd_OB-fold"/>
</dbReference>
<sequence>MADKTPDTKDMPAEGEFAALMEASLAERGGEINVGDRITGPIITITDTTVVVDTGTKLDGVADKSEFLDEEGTLTVSEGESVTLYVVSLRGDEVLLSKALTGQGGAEALRAAFEAGVPVEGKVTASRKGGFDVEILHRRAFCPVSQIDIAFTENPEAHVGQTYSFAITTFERDGRNIVVSRRKLLEEERAESELRFLESVNPGDVIPAVITRFATFGAFAEVAPGLEGLVHLSELSWSRAEKPEDAVSLGQAVTVKVLAFDRDKKGRPRISLSIKQAGPDPWDSVSEKFAVGDKVEGKVTRLADFGAFVELAPGIEGLIHVSEMSHTRRIAKPSDVVNPGDVVTVSIKDIDLAKRRISLSLKEAAGDPWEKVPETFTVGATVEGIVENRQQYGLFINLAPGVTGLLPASKLRDALEPATYEKVKSGDTVPVIVSEIDTENRKMTLAPVGGTKERDFKRDNRDHRGHGDRENDDWRQYAKKEKSGGGFSGGGLGLLGEKLQEAISRKKG</sequence>
<dbReference type="Pfam" id="PF00575">
    <property type="entry name" value="S1"/>
    <property type="match status" value="4"/>
</dbReference>
<evidence type="ECO:0000259" key="6">
    <source>
        <dbReference type="PROSITE" id="PS50126"/>
    </source>
</evidence>
<evidence type="ECO:0000313" key="7">
    <source>
        <dbReference type="EMBL" id="EFL51418.1"/>
    </source>
</evidence>
<dbReference type="GO" id="GO:0003729">
    <property type="term" value="F:mRNA binding"/>
    <property type="evidence" value="ECO:0007669"/>
    <property type="project" value="TreeGrafter"/>
</dbReference>
<feature type="region of interest" description="Disordered" evidence="5">
    <location>
        <begin position="448"/>
        <end position="508"/>
    </location>
</feature>
<dbReference type="SMART" id="SM00316">
    <property type="entry name" value="S1"/>
    <property type="match status" value="5"/>
</dbReference>
<proteinExistence type="inferred from homology"/>
<dbReference type="InterPro" id="IPR035104">
    <property type="entry name" value="Ribosomal_protein_S1-like"/>
</dbReference>
<dbReference type="GO" id="GO:0003735">
    <property type="term" value="F:structural constituent of ribosome"/>
    <property type="evidence" value="ECO:0007669"/>
    <property type="project" value="TreeGrafter"/>
</dbReference>
<dbReference type="NCBIfam" id="NF010379">
    <property type="entry name" value="PRK13806.1"/>
    <property type="match status" value="1"/>
</dbReference>
<dbReference type="RefSeq" id="WP_005993213.1">
    <property type="nucleotide sequence ID" value="NZ_AECZ01000010.1"/>
</dbReference>
<dbReference type="CDD" id="cd05688">
    <property type="entry name" value="S1_RPS1_repeat_ec3"/>
    <property type="match status" value="1"/>
</dbReference>
<keyword evidence="8" id="KW-1185">Reference proteome</keyword>
<dbReference type="OrthoDB" id="9804077at2"/>
<dbReference type="Proteomes" id="UP000006250">
    <property type="component" value="Unassembled WGS sequence"/>
</dbReference>
<evidence type="ECO:0000256" key="4">
    <source>
        <dbReference type="ARBA" id="ARBA00025604"/>
    </source>
</evidence>
<gene>
    <name evidence="7" type="ORF">DesfrDRAFT_1857</name>
</gene>
<dbReference type="PANTHER" id="PTHR10724:SF7">
    <property type="entry name" value="SMALL RIBOSOMAL SUBUNIT PROTEIN BS1C"/>
    <property type="match status" value="1"/>
</dbReference>
<dbReference type="InterPro" id="IPR003029">
    <property type="entry name" value="S1_domain"/>
</dbReference>
<dbReference type="AlphaFoldDB" id="E1JW58"/>
<feature type="domain" description="S1 motif" evidence="6">
    <location>
        <begin position="292"/>
        <end position="362"/>
    </location>
</feature>
<evidence type="ECO:0000256" key="3">
    <source>
        <dbReference type="ARBA" id="ARBA00023274"/>
    </source>
</evidence>
<comment type="caution">
    <text evidence="7">The sequence shown here is derived from an EMBL/GenBank/DDBJ whole genome shotgun (WGS) entry which is preliminary data.</text>
</comment>
<dbReference type="Gene3D" id="2.40.50.140">
    <property type="entry name" value="Nucleic acid-binding proteins"/>
    <property type="match status" value="5"/>
</dbReference>
<feature type="compositionally biased region" description="Basic and acidic residues" evidence="5">
    <location>
        <begin position="498"/>
        <end position="508"/>
    </location>
</feature>
<dbReference type="eggNOG" id="COG0539">
    <property type="taxonomic scope" value="Bacteria"/>
</dbReference>
<reference evidence="7 8" key="1">
    <citation type="submission" date="2010-08" db="EMBL/GenBank/DDBJ databases">
        <title>The draft genome of Desulfovibrio fructosovorans JJ.</title>
        <authorList>
            <consortium name="US DOE Joint Genome Institute (JGI-PGF)"/>
            <person name="Lucas S."/>
            <person name="Copeland A."/>
            <person name="Lapidus A."/>
            <person name="Cheng J.-F."/>
            <person name="Bruce D."/>
            <person name="Goodwin L."/>
            <person name="Pitluck S."/>
            <person name="Land M.L."/>
            <person name="Hauser L."/>
            <person name="Chang Y.-J."/>
            <person name="Jeffries C."/>
            <person name="Wall J.D."/>
            <person name="Stahl D.A."/>
            <person name="Arkin A.P."/>
            <person name="Dehal P."/>
            <person name="Stolyar S.M."/>
            <person name="Hazen T.C."/>
            <person name="Woyke T.J."/>
        </authorList>
    </citation>
    <scope>NUCLEOTIDE SEQUENCE [LARGE SCALE GENOMIC DNA]</scope>
    <source>
        <strain evidence="7 8">JJ</strain>
    </source>
</reference>
<feature type="domain" description="S1 motif" evidence="6">
    <location>
        <begin position="116"/>
        <end position="182"/>
    </location>
</feature>
<dbReference type="STRING" id="596151.DesfrDRAFT_1857"/>
<evidence type="ECO:0000256" key="5">
    <source>
        <dbReference type="SAM" id="MobiDB-lite"/>
    </source>
</evidence>
<comment type="similarity">
    <text evidence="1">Belongs to the bacterial ribosomal protein bS1 family.</text>
</comment>
<dbReference type="FunFam" id="2.40.50.140:FF:000103">
    <property type="entry name" value="protein RRP5 homolog"/>
    <property type="match status" value="1"/>
</dbReference>
<feature type="domain" description="S1 motif" evidence="6">
    <location>
        <begin position="203"/>
        <end position="275"/>
    </location>
</feature>
<dbReference type="CDD" id="cd00164">
    <property type="entry name" value="S1_like"/>
    <property type="match status" value="1"/>
</dbReference>
<dbReference type="CDD" id="cd04465">
    <property type="entry name" value="S1_RPS1_repeat_ec2_hs2"/>
    <property type="match status" value="1"/>
</dbReference>
<name>E1JW58_SOLFR</name>
<keyword evidence="3" id="KW-0687">Ribonucleoprotein</keyword>
<keyword evidence="2" id="KW-0689">Ribosomal protein</keyword>
<organism evidence="7 8">
    <name type="scientific">Solidesulfovibrio fructosivorans JJ]</name>
    <dbReference type="NCBI Taxonomy" id="596151"/>
    <lineage>
        <taxon>Bacteria</taxon>
        <taxon>Pseudomonadati</taxon>
        <taxon>Thermodesulfobacteriota</taxon>
        <taxon>Desulfovibrionia</taxon>
        <taxon>Desulfovibrionales</taxon>
        <taxon>Desulfovibrionaceae</taxon>
        <taxon>Solidesulfovibrio</taxon>
    </lineage>
</organism>
<dbReference type="SUPFAM" id="SSF50249">
    <property type="entry name" value="Nucleic acid-binding proteins"/>
    <property type="match status" value="5"/>
</dbReference>
<feature type="domain" description="S1 motif" evidence="6">
    <location>
        <begin position="35"/>
        <end position="99"/>
    </location>
</feature>
<dbReference type="InterPro" id="IPR050437">
    <property type="entry name" value="Ribos_protein_bS1-like"/>
</dbReference>
<feature type="compositionally biased region" description="Basic and acidic residues" evidence="5">
    <location>
        <begin position="451"/>
        <end position="483"/>
    </location>
</feature>
<evidence type="ECO:0000256" key="2">
    <source>
        <dbReference type="ARBA" id="ARBA00022980"/>
    </source>
</evidence>
<dbReference type="GO" id="GO:0006412">
    <property type="term" value="P:translation"/>
    <property type="evidence" value="ECO:0007669"/>
    <property type="project" value="TreeGrafter"/>
</dbReference>
<dbReference type="PRINTS" id="PR00681">
    <property type="entry name" value="RIBOSOMALS1"/>
</dbReference>
<accession>E1JW58</accession>
<feature type="domain" description="S1 motif" evidence="6">
    <location>
        <begin position="379"/>
        <end position="448"/>
    </location>
</feature>
<dbReference type="PROSITE" id="PS50126">
    <property type="entry name" value="S1"/>
    <property type="match status" value="5"/>
</dbReference>
<feature type="compositionally biased region" description="Gly residues" evidence="5">
    <location>
        <begin position="484"/>
        <end position="494"/>
    </location>
</feature>